<keyword evidence="2" id="KW-1185">Reference proteome</keyword>
<accession>A0AAU9XU14</accession>
<name>A0AAU9XU14_9CNID</name>
<reference evidence="1 2" key="1">
    <citation type="submission" date="2022-05" db="EMBL/GenBank/DDBJ databases">
        <authorList>
            <consortium name="Genoscope - CEA"/>
            <person name="William W."/>
        </authorList>
    </citation>
    <scope>NUCLEOTIDE SEQUENCE [LARGE SCALE GENOMIC DNA]</scope>
</reference>
<evidence type="ECO:0008006" key="3">
    <source>
        <dbReference type="Google" id="ProtNLM"/>
    </source>
</evidence>
<evidence type="ECO:0000313" key="2">
    <source>
        <dbReference type="Proteomes" id="UP001159428"/>
    </source>
</evidence>
<dbReference type="Proteomes" id="UP001159428">
    <property type="component" value="Unassembled WGS sequence"/>
</dbReference>
<protein>
    <recommendedName>
        <fullName evidence="3">Retrotransposon gag domain-containing protein</fullName>
    </recommendedName>
</protein>
<comment type="caution">
    <text evidence="1">The sequence shown here is derived from an EMBL/GenBank/DDBJ whole genome shotgun (WGS) entry which is preliminary data.</text>
</comment>
<proteinExistence type="predicted"/>
<evidence type="ECO:0000313" key="1">
    <source>
        <dbReference type="EMBL" id="CAH3157721.1"/>
    </source>
</evidence>
<dbReference type="AlphaFoldDB" id="A0AAU9XU14"/>
<gene>
    <name evidence="1" type="ORF">PMEA_00030107</name>
</gene>
<sequence length="147" mass="16891">MDKVLRPERFSADPSTSGASKSWIHWRRTFENFLAVLTEEGLDKFGVLTNFISPAVFEYVEECADYESAIETLQNIFVKPTNEIHARHVLATRRQQVGETLDEYLQALKTLAKDCNFQSVTAAKYCEEYIRDAFITGYILTKYAKGY</sequence>
<organism evidence="1 2">
    <name type="scientific">Pocillopora meandrina</name>
    <dbReference type="NCBI Taxonomy" id="46732"/>
    <lineage>
        <taxon>Eukaryota</taxon>
        <taxon>Metazoa</taxon>
        <taxon>Cnidaria</taxon>
        <taxon>Anthozoa</taxon>
        <taxon>Hexacorallia</taxon>
        <taxon>Scleractinia</taxon>
        <taxon>Astrocoeniina</taxon>
        <taxon>Pocilloporidae</taxon>
        <taxon>Pocillopora</taxon>
    </lineage>
</organism>
<dbReference type="EMBL" id="CALNXJ010000065">
    <property type="protein sequence ID" value="CAH3157721.1"/>
    <property type="molecule type" value="Genomic_DNA"/>
</dbReference>